<keyword evidence="2" id="KW-1185">Reference proteome</keyword>
<dbReference type="AlphaFoldDB" id="A0AA86VM18"/>
<dbReference type="EMBL" id="OY731402">
    <property type="protein sequence ID" value="CAJ1957691.1"/>
    <property type="molecule type" value="Genomic_DNA"/>
</dbReference>
<proteinExistence type="predicted"/>
<organism evidence="1 2">
    <name type="scientific">Sphenostylis stenocarpa</name>
    <dbReference type="NCBI Taxonomy" id="92480"/>
    <lineage>
        <taxon>Eukaryota</taxon>
        <taxon>Viridiplantae</taxon>
        <taxon>Streptophyta</taxon>
        <taxon>Embryophyta</taxon>
        <taxon>Tracheophyta</taxon>
        <taxon>Spermatophyta</taxon>
        <taxon>Magnoliopsida</taxon>
        <taxon>eudicotyledons</taxon>
        <taxon>Gunneridae</taxon>
        <taxon>Pentapetalae</taxon>
        <taxon>rosids</taxon>
        <taxon>fabids</taxon>
        <taxon>Fabales</taxon>
        <taxon>Fabaceae</taxon>
        <taxon>Papilionoideae</taxon>
        <taxon>50 kb inversion clade</taxon>
        <taxon>NPAAA clade</taxon>
        <taxon>indigoferoid/millettioid clade</taxon>
        <taxon>Phaseoleae</taxon>
        <taxon>Sphenostylis</taxon>
    </lineage>
</organism>
<dbReference type="Proteomes" id="UP001189624">
    <property type="component" value="Chromosome 5"/>
</dbReference>
<gene>
    <name evidence="1" type="ORF">AYBTSS11_LOCUS17336</name>
</gene>
<evidence type="ECO:0000313" key="2">
    <source>
        <dbReference type="Proteomes" id="UP001189624"/>
    </source>
</evidence>
<reference evidence="1" key="1">
    <citation type="submission" date="2023-10" db="EMBL/GenBank/DDBJ databases">
        <authorList>
            <person name="Domelevo Entfellner J.-B."/>
        </authorList>
    </citation>
    <scope>NUCLEOTIDE SEQUENCE</scope>
</reference>
<name>A0AA86VM18_9FABA</name>
<sequence length="60" mass="7088">FNNVYECMIIERKFYITETIIFPRGYEHLSKEDFSGETTLSYEALALFIPRNIFLVGPLH</sequence>
<evidence type="ECO:0000313" key="1">
    <source>
        <dbReference type="EMBL" id="CAJ1957691.1"/>
    </source>
</evidence>
<feature type="non-terminal residue" evidence="1">
    <location>
        <position position="1"/>
    </location>
</feature>
<accession>A0AA86VM18</accession>
<dbReference type="Gramene" id="rna-AYBTSS11_LOCUS17336">
    <property type="protein sequence ID" value="CAJ1957691.1"/>
    <property type="gene ID" value="gene-AYBTSS11_LOCUS17336"/>
</dbReference>
<protein>
    <submittedName>
        <fullName evidence="1">Uncharacterized protein</fullName>
    </submittedName>
</protein>